<feature type="compositionally biased region" description="Basic and acidic residues" evidence="9">
    <location>
        <begin position="718"/>
        <end position="733"/>
    </location>
</feature>
<feature type="domain" description="Helicase ATP-binding" evidence="10">
    <location>
        <begin position="1005"/>
        <end position="1199"/>
    </location>
</feature>
<dbReference type="InterPro" id="IPR000330">
    <property type="entry name" value="SNF2_N"/>
</dbReference>
<evidence type="ECO:0000256" key="5">
    <source>
        <dbReference type="ARBA" id="ARBA00022806"/>
    </source>
</evidence>
<evidence type="ECO:0000256" key="1">
    <source>
        <dbReference type="ARBA" id="ARBA00004123"/>
    </source>
</evidence>
<proteinExistence type="inferred from homology"/>
<feature type="region of interest" description="Disordered" evidence="9">
    <location>
        <begin position="591"/>
        <end position="677"/>
    </location>
</feature>
<comment type="subcellular location">
    <subcellularLocation>
        <location evidence="1">Nucleus</location>
    </subcellularLocation>
</comment>
<name>A0AAD4KYE1_9EURO</name>
<comment type="similarity">
    <text evidence="2">Belongs to the SNF2/RAD54 helicase family.</text>
</comment>
<gene>
    <name evidence="12" type="ORF">BGW36DRAFT_289868</name>
</gene>
<feature type="compositionally biased region" description="Polar residues" evidence="9">
    <location>
        <begin position="183"/>
        <end position="199"/>
    </location>
</feature>
<dbReference type="PROSITE" id="PS51192">
    <property type="entry name" value="HELICASE_ATP_BIND_1"/>
    <property type="match status" value="1"/>
</dbReference>
<dbReference type="GO" id="GO:0004386">
    <property type="term" value="F:helicase activity"/>
    <property type="evidence" value="ECO:0007669"/>
    <property type="project" value="UniProtKB-KW"/>
</dbReference>
<evidence type="ECO:0000259" key="10">
    <source>
        <dbReference type="PROSITE" id="PS51192"/>
    </source>
</evidence>
<keyword evidence="6" id="KW-0067">ATP-binding</keyword>
<feature type="compositionally biased region" description="Polar residues" evidence="9">
    <location>
        <begin position="884"/>
        <end position="898"/>
    </location>
</feature>
<dbReference type="Pfam" id="PF00271">
    <property type="entry name" value="Helicase_C"/>
    <property type="match status" value="1"/>
</dbReference>
<dbReference type="Gene3D" id="3.40.50.300">
    <property type="entry name" value="P-loop containing nucleotide triphosphate hydrolases"/>
    <property type="match status" value="1"/>
</dbReference>
<keyword evidence="3" id="KW-0547">Nucleotide-binding</keyword>
<feature type="region of interest" description="Disordered" evidence="9">
    <location>
        <begin position="535"/>
        <end position="575"/>
    </location>
</feature>
<evidence type="ECO:0000313" key="13">
    <source>
        <dbReference type="Proteomes" id="UP001201262"/>
    </source>
</evidence>
<evidence type="ECO:0000256" key="2">
    <source>
        <dbReference type="ARBA" id="ARBA00007025"/>
    </source>
</evidence>
<dbReference type="InterPro" id="IPR044574">
    <property type="entry name" value="ARIP4-like"/>
</dbReference>
<dbReference type="RefSeq" id="XP_046075932.1">
    <property type="nucleotide sequence ID" value="XM_046210707.1"/>
</dbReference>
<dbReference type="GO" id="GO:0003677">
    <property type="term" value="F:DNA binding"/>
    <property type="evidence" value="ECO:0007669"/>
    <property type="project" value="UniProtKB-KW"/>
</dbReference>
<dbReference type="SMART" id="SM00490">
    <property type="entry name" value="HELICc"/>
    <property type="match status" value="1"/>
</dbReference>
<comment type="caution">
    <text evidence="12">The sequence shown here is derived from an EMBL/GenBank/DDBJ whole genome shotgun (WGS) entry which is preliminary data.</text>
</comment>
<dbReference type="GO" id="GO:0005524">
    <property type="term" value="F:ATP binding"/>
    <property type="evidence" value="ECO:0007669"/>
    <property type="project" value="UniProtKB-KW"/>
</dbReference>
<dbReference type="Pfam" id="PF00176">
    <property type="entry name" value="SNF2-rel_dom"/>
    <property type="match status" value="1"/>
</dbReference>
<feature type="region of interest" description="Disordered" evidence="9">
    <location>
        <begin position="884"/>
        <end position="945"/>
    </location>
</feature>
<dbReference type="GeneID" id="70240994"/>
<dbReference type="InterPro" id="IPR049730">
    <property type="entry name" value="SNF2/RAD54-like_C"/>
</dbReference>
<dbReference type="Proteomes" id="UP001201262">
    <property type="component" value="Unassembled WGS sequence"/>
</dbReference>
<dbReference type="InterPro" id="IPR001650">
    <property type="entry name" value="Helicase_C-like"/>
</dbReference>
<evidence type="ECO:0000256" key="9">
    <source>
        <dbReference type="SAM" id="MobiDB-lite"/>
    </source>
</evidence>
<dbReference type="CDD" id="cd18793">
    <property type="entry name" value="SF2_C_SNF"/>
    <property type="match status" value="1"/>
</dbReference>
<dbReference type="Pfam" id="PF24580">
    <property type="entry name" value="DUF7607"/>
    <property type="match status" value="1"/>
</dbReference>
<feature type="compositionally biased region" description="Polar residues" evidence="9">
    <location>
        <begin position="632"/>
        <end position="655"/>
    </location>
</feature>
<sequence length="1740" mass="195931">MDHGQDSQDDPFDWSVDQVVQYLCDNNLRPWTVSRNPSSLPDSTLFEAALREHGITGEVLLNGHLENFFRNTLKLKEGPFYSVDRAIQHARRNSAKYLAHISQERQYYAAAITPMIANNIPPPLIFNAGSISNFVTPHRDVSHSGSLVNSFHLASTGDRQANEQLLAGLQTIQASPSPRPTNLIETRSSAEPSATMNNADRQEITPKSSPRIRHYEHIHIDEDGRKRRRLDIAPKEQQPSIESPVEIQQQDPHTWYIGPKKFDPADIFYPIQADSKDDNLNVLASKFSTGQRLFVKRKLLRFYRQPAVKLSAQGSSRRTAVFPCDSNGLYSEKPRFFTLYTSCGGKVTVTMESTAKYDDLVQDTIDISPPDRKVDNFDYLLQKYPAKDDEITFPVFGDSGSEGEYDSETWDEMNIEQEELAIQAQSEPKFLSSEKVDMVIEQCIKSYLEKWKAKHKPKLALEVHNLWLDAFQNKCRNSCIKAILDDINRLKSRLQKIKDELHGHDWADPSHLTHQCQSMEQTIYGIEAQKWRMSVLESSQCPPKPPAKSSAAKLKKKVARAQPDEESLDSSSDDESLNDFIVIDMEIDAQSEGGHDVSPNVPKPSPQPTIDFQSITDSRRASVSSKAMGISTHENASSPADNSNHASDLANNQTRCGFYYSSDDETDRSTPPPPAVNFEDVEIIDLTGSPLSAVPSPLEGMSRDNAPPGSILRSSPSRRLELGSKDNRDENRKHFQPISKELGVSKLESRPSIPNLHDRKKLLRLLIRLLPELTRSKMLEAFTSYSSVRFKRLIKEGLDEIGKSTSKIRSLNDLESDLVMRATTLYIGWIACQRLWGSGIPKKLVRDASINIDENNPTAEISFETFKSQLLEILRHYDIHSHGSTLLNPSSGASSYTDDSGRSDNDDESHPFPSRSRVTPKKRKRLVKEDQAVKSGQAAAKQRVEVQEQQRKILEQRLELTGVSNDDPEHHPISFEQPTIFLHPHIGRRVKPHQLSGIQFMWRELVQNEKHDGCLLAHTMGLGKTMQVISLLVTIAAAAHSPDPSIRNQVPESFRRSQTLILCPPSLIENWYEEFLMWTPKEHGLGPIQKVSSADYPEDRVSIVDSWNSNGGILILSYHLFRTWVGQNTVSEHVRIRDQLLKGPRIVVADEAHQMKNSSSLLAQSAALIESKSRIALTGSPLANNLMDYYAMVNWISPKYLDDVRVFRAKYVEPIEQGLFFDSSYYEQRRSLKKLQVLKEILTPKVSRADISVLERSLPKKIEFVITIPLTQVQKEAYNRYATDLLSGNSGIKATSINILSWLAILGLCCNHPICFYDKLQKRAEEPQSKNLSDVDQELSPVDVSLSSLGFNDAMWNHHKKLLSVYTDLEDPKYSHRAEIFIKIVEESVRVGDKILCFSQSIPTLDYLDKLLRLSKTKFSRLDGSTAGNSRQAAIKAFNRDPNIKIYLISTRAGGLGLNITGANRVIIFDFGFNPTWEEQAVGRAYRLGQHKPVYIYRFLAGGTFEEIIHNKSIFKTQLAMRVVDKKNVERSASKSLGDYLFLVKDVGNEDVSEYIGKDPDVLDKILLSDQSSRILNIALTETFCREDNEKLTEDEQKEIQEELELELLRQSDPVAYERKIRYYLPVNAANNVPHHSALLPPQHHPQSGFYIPADGLTAAFDTAGQAISHTPTFNTRPSNAGPPPIPPNMISGFRFQTSTTESPAEAFTLISNSTPTEDHSSGLPEPVSLESLTGRVSDD</sequence>
<evidence type="ECO:0000256" key="3">
    <source>
        <dbReference type="ARBA" id="ARBA00022741"/>
    </source>
</evidence>
<accession>A0AAD4KYE1</accession>
<dbReference type="SUPFAM" id="SSF47769">
    <property type="entry name" value="SAM/Pointed domain"/>
    <property type="match status" value="1"/>
</dbReference>
<feature type="domain" description="Helicase C-terminal" evidence="11">
    <location>
        <begin position="1383"/>
        <end position="1530"/>
    </location>
</feature>
<dbReference type="InterPro" id="IPR027417">
    <property type="entry name" value="P-loop_NTPase"/>
</dbReference>
<keyword evidence="5" id="KW-0347">Helicase</keyword>
<evidence type="ECO:0000256" key="4">
    <source>
        <dbReference type="ARBA" id="ARBA00022801"/>
    </source>
</evidence>
<feature type="region of interest" description="Disordered" evidence="9">
    <location>
        <begin position="1711"/>
        <end position="1740"/>
    </location>
</feature>
<feature type="compositionally biased region" description="Acidic residues" evidence="9">
    <location>
        <begin position="564"/>
        <end position="575"/>
    </location>
</feature>
<reference evidence="12" key="1">
    <citation type="submission" date="2021-12" db="EMBL/GenBank/DDBJ databases">
        <title>Convergent genome expansion in fungi linked to evolution of root-endophyte symbiosis.</title>
        <authorList>
            <consortium name="DOE Joint Genome Institute"/>
            <person name="Ke Y.-H."/>
            <person name="Bonito G."/>
            <person name="Liao H.-L."/>
            <person name="Looney B."/>
            <person name="Rojas-Flechas A."/>
            <person name="Nash J."/>
            <person name="Hameed K."/>
            <person name="Schadt C."/>
            <person name="Martin F."/>
            <person name="Crous P.W."/>
            <person name="Miettinen O."/>
            <person name="Magnuson J.K."/>
            <person name="Labbe J."/>
            <person name="Jacobson D."/>
            <person name="Doktycz M.J."/>
            <person name="Veneault-Fourrey C."/>
            <person name="Kuo A."/>
            <person name="Mondo S."/>
            <person name="Calhoun S."/>
            <person name="Riley R."/>
            <person name="Ohm R."/>
            <person name="LaButti K."/>
            <person name="Andreopoulos B."/>
            <person name="Pangilinan J."/>
            <person name="Nolan M."/>
            <person name="Tritt A."/>
            <person name="Clum A."/>
            <person name="Lipzen A."/>
            <person name="Daum C."/>
            <person name="Barry K."/>
            <person name="Grigoriev I.V."/>
            <person name="Vilgalys R."/>
        </authorList>
    </citation>
    <scope>NUCLEOTIDE SEQUENCE</scope>
    <source>
        <strain evidence="12">PMI_201</strain>
    </source>
</reference>
<keyword evidence="8" id="KW-0539">Nucleus</keyword>
<dbReference type="GO" id="GO:0005634">
    <property type="term" value="C:nucleus"/>
    <property type="evidence" value="ECO:0007669"/>
    <property type="project" value="UniProtKB-SubCell"/>
</dbReference>
<dbReference type="SMART" id="SM00487">
    <property type="entry name" value="DEXDc"/>
    <property type="match status" value="1"/>
</dbReference>
<dbReference type="Gene3D" id="3.40.50.10810">
    <property type="entry name" value="Tandem AAA-ATPase domain"/>
    <property type="match status" value="1"/>
</dbReference>
<keyword evidence="13" id="KW-1185">Reference proteome</keyword>
<evidence type="ECO:0000313" key="12">
    <source>
        <dbReference type="EMBL" id="KAH8702556.1"/>
    </source>
</evidence>
<dbReference type="PROSITE" id="PS51194">
    <property type="entry name" value="HELICASE_CTER"/>
    <property type="match status" value="1"/>
</dbReference>
<dbReference type="InterPro" id="IPR056026">
    <property type="entry name" value="DUF7607"/>
</dbReference>
<dbReference type="InterPro" id="IPR014001">
    <property type="entry name" value="Helicase_ATP-bd"/>
</dbReference>
<feature type="region of interest" description="Disordered" evidence="9">
    <location>
        <begin position="689"/>
        <end position="738"/>
    </location>
</feature>
<keyword evidence="4 12" id="KW-0378">Hydrolase</keyword>
<feature type="compositionally biased region" description="Basic and acidic residues" evidence="9">
    <location>
        <begin position="899"/>
        <end position="910"/>
    </location>
</feature>
<evidence type="ECO:0000256" key="6">
    <source>
        <dbReference type="ARBA" id="ARBA00022840"/>
    </source>
</evidence>
<evidence type="ECO:0000256" key="8">
    <source>
        <dbReference type="ARBA" id="ARBA00023242"/>
    </source>
</evidence>
<dbReference type="SUPFAM" id="SSF52540">
    <property type="entry name" value="P-loop containing nucleoside triphosphate hydrolases"/>
    <property type="match status" value="2"/>
</dbReference>
<dbReference type="InterPro" id="IPR038718">
    <property type="entry name" value="SNF2-like_sf"/>
</dbReference>
<dbReference type="CDD" id="cd18007">
    <property type="entry name" value="DEXHc_ATRX-like"/>
    <property type="match status" value="1"/>
</dbReference>
<feature type="compositionally biased region" description="Polar residues" evidence="9">
    <location>
        <begin position="608"/>
        <end position="625"/>
    </location>
</feature>
<evidence type="ECO:0000259" key="11">
    <source>
        <dbReference type="PROSITE" id="PS51194"/>
    </source>
</evidence>
<dbReference type="EMBL" id="JAJTJA010000003">
    <property type="protein sequence ID" value="KAH8702556.1"/>
    <property type="molecule type" value="Genomic_DNA"/>
</dbReference>
<protein>
    <submittedName>
        <fullName evidence="12">P-loop containing nucleoside triphosphate hydrolase protein</fullName>
    </submittedName>
</protein>
<feature type="region of interest" description="Disordered" evidence="9">
    <location>
        <begin position="173"/>
        <end position="208"/>
    </location>
</feature>
<dbReference type="PANTHER" id="PTHR45797:SF1">
    <property type="entry name" value="HELICASE ARIP4"/>
    <property type="match status" value="1"/>
</dbReference>
<evidence type="ECO:0000256" key="7">
    <source>
        <dbReference type="ARBA" id="ARBA00023125"/>
    </source>
</evidence>
<dbReference type="PANTHER" id="PTHR45797">
    <property type="entry name" value="RAD54-LIKE"/>
    <property type="match status" value="1"/>
</dbReference>
<keyword evidence="7" id="KW-0238">DNA-binding</keyword>
<dbReference type="InterPro" id="IPR013761">
    <property type="entry name" value="SAM/pointed_sf"/>
</dbReference>
<organism evidence="12 13">
    <name type="scientific">Talaromyces proteolyticus</name>
    <dbReference type="NCBI Taxonomy" id="1131652"/>
    <lineage>
        <taxon>Eukaryota</taxon>
        <taxon>Fungi</taxon>
        <taxon>Dikarya</taxon>
        <taxon>Ascomycota</taxon>
        <taxon>Pezizomycotina</taxon>
        <taxon>Eurotiomycetes</taxon>
        <taxon>Eurotiomycetidae</taxon>
        <taxon>Eurotiales</taxon>
        <taxon>Trichocomaceae</taxon>
        <taxon>Talaromyces</taxon>
        <taxon>Talaromyces sect. Bacilispori</taxon>
    </lineage>
</organism>
<dbReference type="GO" id="GO:0016887">
    <property type="term" value="F:ATP hydrolysis activity"/>
    <property type="evidence" value="ECO:0007669"/>
    <property type="project" value="InterPro"/>
</dbReference>